<name>A0ACC2UU60_9FUNG</name>
<accession>A0ACC2UU60</accession>
<gene>
    <name evidence="1" type="ORF">DSO57_1003109</name>
</gene>
<organism evidence="1 2">
    <name type="scientific">Entomophthora muscae</name>
    <dbReference type="NCBI Taxonomy" id="34485"/>
    <lineage>
        <taxon>Eukaryota</taxon>
        <taxon>Fungi</taxon>
        <taxon>Fungi incertae sedis</taxon>
        <taxon>Zoopagomycota</taxon>
        <taxon>Entomophthoromycotina</taxon>
        <taxon>Entomophthoromycetes</taxon>
        <taxon>Entomophthorales</taxon>
        <taxon>Entomophthoraceae</taxon>
        <taxon>Entomophthora</taxon>
    </lineage>
</organism>
<protein>
    <submittedName>
        <fullName evidence="1">Uncharacterized protein</fullName>
    </submittedName>
</protein>
<comment type="caution">
    <text evidence="1">The sequence shown here is derived from an EMBL/GenBank/DDBJ whole genome shotgun (WGS) entry which is preliminary data.</text>
</comment>
<keyword evidence="2" id="KW-1185">Reference proteome</keyword>
<proteinExistence type="predicted"/>
<sequence>MILPVIKFVVFLLAPFLLLLWSTSPDLWSRLSSSAQLASAAPSSLLILPGSLLYSGEAVVKSLTCDDLDLEVLNHASSAPASEEVPMSPPLGLEKSDSVPLRASVAPPFALTCTPWLLTGLALMALNAYFPQLSPVSSLWSPFQAAVPVLHWAASWWFVLPGWEPNLVSLAPLSHKRIKFEYLFWGIILIFGLQGIISEVNGHKGCTRRTENCGQWGRRAVGS</sequence>
<evidence type="ECO:0000313" key="2">
    <source>
        <dbReference type="Proteomes" id="UP001165960"/>
    </source>
</evidence>
<reference evidence="1" key="1">
    <citation type="submission" date="2022-04" db="EMBL/GenBank/DDBJ databases">
        <title>Genome of the entomopathogenic fungus Entomophthora muscae.</title>
        <authorList>
            <person name="Elya C."/>
            <person name="Lovett B.R."/>
            <person name="Lee E."/>
            <person name="Macias A.M."/>
            <person name="Hajek A.E."/>
            <person name="De Bivort B.L."/>
            <person name="Kasson M.T."/>
            <person name="De Fine Licht H.H."/>
            <person name="Stajich J.E."/>
        </authorList>
    </citation>
    <scope>NUCLEOTIDE SEQUENCE</scope>
    <source>
        <strain evidence="1">Berkeley</strain>
    </source>
</reference>
<evidence type="ECO:0000313" key="1">
    <source>
        <dbReference type="EMBL" id="KAJ9090373.1"/>
    </source>
</evidence>
<dbReference type="Proteomes" id="UP001165960">
    <property type="component" value="Unassembled WGS sequence"/>
</dbReference>
<dbReference type="EMBL" id="QTSX02000007">
    <property type="protein sequence ID" value="KAJ9090373.1"/>
    <property type="molecule type" value="Genomic_DNA"/>
</dbReference>